<dbReference type="KEGG" id="ndk:I601_0594"/>
<dbReference type="Pfam" id="PF02771">
    <property type="entry name" value="Acyl-CoA_dh_N"/>
    <property type="match status" value="1"/>
</dbReference>
<evidence type="ECO:0000259" key="8">
    <source>
        <dbReference type="Pfam" id="PF02771"/>
    </source>
</evidence>
<evidence type="ECO:0000259" key="7">
    <source>
        <dbReference type="Pfam" id="PF00441"/>
    </source>
</evidence>
<reference evidence="9 10" key="1">
    <citation type="submission" date="2016-03" db="EMBL/GenBank/DDBJ databases">
        <title>Complete genome sequence of a soil Actinobacterium, Nocardioides dokdonensis FR1436.</title>
        <authorList>
            <person name="Kwon S.-K."/>
            <person name="Kim K."/>
            <person name="Kim J.F."/>
        </authorList>
    </citation>
    <scope>NUCLEOTIDE SEQUENCE [LARGE SCALE GENOMIC DNA]</scope>
    <source>
        <strain evidence="9 10">FR1436</strain>
    </source>
</reference>
<dbReference type="PANTHER" id="PTHR43884">
    <property type="entry name" value="ACYL-COA DEHYDROGENASE"/>
    <property type="match status" value="1"/>
</dbReference>
<protein>
    <submittedName>
        <fullName evidence="9">Acyl-CoA dehydrogenase</fullName>
        <ecNumber evidence="9">1.3.99.-</ecNumber>
    </submittedName>
</protein>
<name>A0A1A9GG65_9ACTN</name>
<keyword evidence="4" id="KW-0274">FAD</keyword>
<dbReference type="EC" id="1.3.99.-" evidence="9"/>
<dbReference type="CDD" id="cd00567">
    <property type="entry name" value="ACAD"/>
    <property type="match status" value="1"/>
</dbReference>
<dbReference type="RefSeq" id="WP_068106219.1">
    <property type="nucleotide sequence ID" value="NZ_CP015079.1"/>
</dbReference>
<evidence type="ECO:0000256" key="4">
    <source>
        <dbReference type="ARBA" id="ARBA00022827"/>
    </source>
</evidence>
<dbReference type="Gene3D" id="2.40.110.10">
    <property type="entry name" value="Butyryl-CoA Dehydrogenase, subunit A, domain 2"/>
    <property type="match status" value="1"/>
</dbReference>
<dbReference type="AlphaFoldDB" id="A0A1A9GG65"/>
<evidence type="ECO:0000313" key="9">
    <source>
        <dbReference type="EMBL" id="ANH37046.1"/>
    </source>
</evidence>
<organism evidence="9 10">
    <name type="scientific">Nocardioides dokdonensis FR1436</name>
    <dbReference type="NCBI Taxonomy" id="1300347"/>
    <lineage>
        <taxon>Bacteria</taxon>
        <taxon>Bacillati</taxon>
        <taxon>Actinomycetota</taxon>
        <taxon>Actinomycetes</taxon>
        <taxon>Propionibacteriales</taxon>
        <taxon>Nocardioidaceae</taxon>
        <taxon>Nocardioides</taxon>
    </lineage>
</organism>
<dbReference type="Gene3D" id="1.10.540.10">
    <property type="entry name" value="Acyl-CoA dehydrogenase/oxidase, N-terminal domain"/>
    <property type="match status" value="1"/>
</dbReference>
<dbReference type="Proteomes" id="UP000077868">
    <property type="component" value="Chromosome"/>
</dbReference>
<accession>A0A1A9GG65</accession>
<sequence length="399" mass="41160">MEFELQDDHVEVRDLAAKIFSDLAGLDRVVEVETHEAGFDRTLYGVLADSGMLGIAVPEADGGAGLGLLGLVALLEQQGRRLAAVPLWSVVAGAALPIAEFATEEQAGRWLPGLLEGTSIITGAFDAAPGERAALRGRLQGDDLVVSGEVLHVPAGGVADAVVVPVALDDGSLRVAVVPTTAAGLGLTPISVTSHENAATGTFAEVVVSGADLLPADGQEVVDWTRARIRVALAAVQVGVCAEALRITAEYTSQRVQFGRPISTNQAVSNRAADCYLDTEAIRLTTYKAAWLLDSGAEAAARSASLVAKWWAATGGLRVVLSGQHLHGGIGADITYPIHRYFLWGRQLACYLGGAEATAAELGDTLETAPAVGASARVPANGSSAPSHGRPGLRSSVPS</sequence>
<keyword evidence="5 9" id="KW-0560">Oxidoreductase</keyword>
<dbReference type="InterPro" id="IPR013786">
    <property type="entry name" value="AcylCoA_DH/ox_N"/>
</dbReference>
<dbReference type="STRING" id="1300347.I601_0594"/>
<dbReference type="EMBL" id="CP015079">
    <property type="protein sequence ID" value="ANH37046.1"/>
    <property type="molecule type" value="Genomic_DNA"/>
</dbReference>
<dbReference type="InterPro" id="IPR009100">
    <property type="entry name" value="AcylCoA_DH/oxidase_NM_dom_sf"/>
</dbReference>
<feature type="domain" description="Acyl-CoA dehydrogenase/oxidase N-terminal" evidence="8">
    <location>
        <begin position="7"/>
        <end position="117"/>
    </location>
</feature>
<proteinExistence type="inferred from homology"/>
<dbReference type="Gene3D" id="1.20.140.10">
    <property type="entry name" value="Butyryl-CoA Dehydrogenase, subunit A, domain 3"/>
    <property type="match status" value="1"/>
</dbReference>
<feature type="region of interest" description="Disordered" evidence="6">
    <location>
        <begin position="377"/>
        <end position="399"/>
    </location>
</feature>
<evidence type="ECO:0000256" key="5">
    <source>
        <dbReference type="ARBA" id="ARBA00023002"/>
    </source>
</evidence>
<dbReference type="PATRIC" id="fig|1300347.3.peg.596"/>
<evidence type="ECO:0000256" key="6">
    <source>
        <dbReference type="SAM" id="MobiDB-lite"/>
    </source>
</evidence>
<dbReference type="InterPro" id="IPR037069">
    <property type="entry name" value="AcylCoA_DH/ox_N_sf"/>
</dbReference>
<evidence type="ECO:0000313" key="10">
    <source>
        <dbReference type="Proteomes" id="UP000077868"/>
    </source>
</evidence>
<dbReference type="GO" id="GO:0050660">
    <property type="term" value="F:flavin adenine dinucleotide binding"/>
    <property type="evidence" value="ECO:0007669"/>
    <property type="project" value="InterPro"/>
</dbReference>
<dbReference type="GO" id="GO:0003995">
    <property type="term" value="F:acyl-CoA dehydrogenase activity"/>
    <property type="evidence" value="ECO:0007669"/>
    <property type="project" value="TreeGrafter"/>
</dbReference>
<dbReference type="SUPFAM" id="SSF47203">
    <property type="entry name" value="Acyl-CoA dehydrogenase C-terminal domain-like"/>
    <property type="match status" value="1"/>
</dbReference>
<dbReference type="SUPFAM" id="SSF56645">
    <property type="entry name" value="Acyl-CoA dehydrogenase NM domain-like"/>
    <property type="match status" value="1"/>
</dbReference>
<comment type="cofactor">
    <cofactor evidence="1">
        <name>FAD</name>
        <dbReference type="ChEBI" id="CHEBI:57692"/>
    </cofactor>
</comment>
<keyword evidence="3" id="KW-0285">Flavoprotein</keyword>
<dbReference type="InterPro" id="IPR036250">
    <property type="entry name" value="AcylCo_DH-like_C"/>
</dbReference>
<feature type="domain" description="Acyl-CoA dehydrogenase/oxidase C-terminal" evidence="7">
    <location>
        <begin position="217"/>
        <end position="357"/>
    </location>
</feature>
<dbReference type="InterPro" id="IPR046373">
    <property type="entry name" value="Acyl-CoA_Oxase/DH_mid-dom_sf"/>
</dbReference>
<evidence type="ECO:0000256" key="3">
    <source>
        <dbReference type="ARBA" id="ARBA00022630"/>
    </source>
</evidence>
<dbReference type="Pfam" id="PF00441">
    <property type="entry name" value="Acyl-CoA_dh_1"/>
    <property type="match status" value="1"/>
</dbReference>
<evidence type="ECO:0000256" key="2">
    <source>
        <dbReference type="ARBA" id="ARBA00009347"/>
    </source>
</evidence>
<dbReference type="OrthoDB" id="4319499at2"/>
<comment type="similarity">
    <text evidence="2">Belongs to the acyl-CoA dehydrogenase family.</text>
</comment>
<gene>
    <name evidence="9" type="primary">acdA_3</name>
    <name evidence="9" type="ORF">I601_0594</name>
</gene>
<evidence type="ECO:0000256" key="1">
    <source>
        <dbReference type="ARBA" id="ARBA00001974"/>
    </source>
</evidence>
<dbReference type="InterPro" id="IPR009075">
    <property type="entry name" value="AcylCo_DH/oxidase_C"/>
</dbReference>
<keyword evidence="10" id="KW-1185">Reference proteome</keyword>
<dbReference type="PANTHER" id="PTHR43884:SF20">
    <property type="entry name" value="ACYL-COA DEHYDROGENASE FADE28"/>
    <property type="match status" value="1"/>
</dbReference>